<feature type="chain" id="PRO_5003936959" description="Lipocalin-like domain-containing protein" evidence="1">
    <location>
        <begin position="43"/>
        <end position="184"/>
    </location>
</feature>
<keyword evidence="3" id="KW-1185">Reference proteome</keyword>
<dbReference type="HOGENOM" id="CLU_1546093_0_0_3"/>
<reference evidence="2 3" key="1">
    <citation type="submission" date="2012-05" db="EMBL/GenBank/DDBJ databases">
        <title>Finished chromosome of genome of Oscillatoria sp. PCC 7112.</title>
        <authorList>
            <consortium name="US DOE Joint Genome Institute"/>
            <person name="Gugger M."/>
            <person name="Coursin T."/>
            <person name="Rippka R."/>
            <person name="Tandeau De Marsac N."/>
            <person name="Huntemann M."/>
            <person name="Wei C.-L."/>
            <person name="Han J."/>
            <person name="Detter J.C."/>
            <person name="Han C."/>
            <person name="Tapia R."/>
            <person name="Davenport K."/>
            <person name="Daligault H."/>
            <person name="Erkkila T."/>
            <person name="Gu W."/>
            <person name="Munk A.C.C."/>
            <person name="Teshima H."/>
            <person name="Xu Y."/>
            <person name="Chain P."/>
            <person name="Chen A."/>
            <person name="Krypides N."/>
            <person name="Mavromatis K."/>
            <person name="Markowitz V."/>
            <person name="Szeto E."/>
            <person name="Ivanova N."/>
            <person name="Mikhailova N."/>
            <person name="Ovchinnikova G."/>
            <person name="Pagani I."/>
            <person name="Pati A."/>
            <person name="Goodwin L."/>
            <person name="Peters L."/>
            <person name="Pitluck S."/>
            <person name="Woyke T."/>
            <person name="Kerfeld C."/>
        </authorList>
    </citation>
    <scope>NUCLEOTIDE SEQUENCE [LARGE SCALE GENOMIC DNA]</scope>
    <source>
        <strain evidence="2 3">PCC 7112</strain>
    </source>
</reference>
<dbReference type="Proteomes" id="UP000010478">
    <property type="component" value="Chromosome"/>
</dbReference>
<dbReference type="EMBL" id="CP003614">
    <property type="protein sequence ID" value="AFZ08480.1"/>
    <property type="molecule type" value="Genomic_DNA"/>
</dbReference>
<feature type="signal peptide" evidence="1">
    <location>
        <begin position="1"/>
        <end position="42"/>
    </location>
</feature>
<dbReference type="AlphaFoldDB" id="K9VMM8"/>
<dbReference type="KEGG" id="oni:Osc7112_4155"/>
<evidence type="ECO:0008006" key="4">
    <source>
        <dbReference type="Google" id="ProtNLM"/>
    </source>
</evidence>
<evidence type="ECO:0000313" key="3">
    <source>
        <dbReference type="Proteomes" id="UP000010478"/>
    </source>
</evidence>
<keyword evidence="1" id="KW-0732">Signal</keyword>
<sequence precursor="true">MRVYNCYGWSAFMKTKNPKAVTLASLLAMATLSSILMPVATAKNFSSEVKPLHLENRLSQAVLPKINGYWNLQVRINGFTQPGLSNERDYLIITSLNQNESKLTGNFIAASSNACKQAQISGTVQNNQVNWVINYTGSCCKNAQMRFEGVRRSAEVIEGKLTPVGTPSNCSLWFADVTATKRRD</sequence>
<evidence type="ECO:0000313" key="2">
    <source>
        <dbReference type="EMBL" id="AFZ08480.1"/>
    </source>
</evidence>
<gene>
    <name evidence="2" type="ORF">Osc7112_4155</name>
</gene>
<accession>K9VMM8</accession>
<name>K9VMM8_9CYAN</name>
<organism evidence="2 3">
    <name type="scientific">Phormidium nigroviride PCC 7112</name>
    <dbReference type="NCBI Taxonomy" id="179408"/>
    <lineage>
        <taxon>Bacteria</taxon>
        <taxon>Bacillati</taxon>
        <taxon>Cyanobacteriota</taxon>
        <taxon>Cyanophyceae</taxon>
        <taxon>Oscillatoriophycideae</taxon>
        <taxon>Oscillatoriales</taxon>
        <taxon>Oscillatoriaceae</taxon>
        <taxon>Phormidium</taxon>
    </lineage>
</organism>
<proteinExistence type="predicted"/>
<protein>
    <recommendedName>
        <fullName evidence="4">Lipocalin-like domain-containing protein</fullName>
    </recommendedName>
</protein>
<evidence type="ECO:0000256" key="1">
    <source>
        <dbReference type="SAM" id="SignalP"/>
    </source>
</evidence>